<evidence type="ECO:0000313" key="3">
    <source>
        <dbReference type="Proteomes" id="UP001230426"/>
    </source>
</evidence>
<dbReference type="Gene3D" id="3.90.320.10">
    <property type="match status" value="1"/>
</dbReference>
<protein>
    <recommendedName>
        <fullName evidence="4">PD-(D/E)XK endonuclease-like domain-containing protein</fullName>
    </recommendedName>
</protein>
<evidence type="ECO:0008006" key="4">
    <source>
        <dbReference type="Google" id="ProtNLM"/>
    </source>
</evidence>
<keyword evidence="3" id="KW-1185">Reference proteome</keyword>
<feature type="region of interest" description="Disordered" evidence="1">
    <location>
        <begin position="280"/>
        <end position="379"/>
    </location>
</feature>
<organism evidence="2 3">
    <name type="scientific">Streptosporangium brasiliense</name>
    <dbReference type="NCBI Taxonomy" id="47480"/>
    <lineage>
        <taxon>Bacteria</taxon>
        <taxon>Bacillati</taxon>
        <taxon>Actinomycetota</taxon>
        <taxon>Actinomycetes</taxon>
        <taxon>Streptosporangiales</taxon>
        <taxon>Streptosporangiaceae</taxon>
        <taxon>Streptosporangium</taxon>
    </lineage>
</organism>
<evidence type="ECO:0000313" key="2">
    <source>
        <dbReference type="EMBL" id="MDP9870423.1"/>
    </source>
</evidence>
<dbReference type="Proteomes" id="UP001230426">
    <property type="component" value="Unassembled WGS sequence"/>
</dbReference>
<accession>A0ABT9RMB3</accession>
<sequence>MGDIQAHLIKKADAPSDRRQDIIHPSEMAAHDWCPRATYYRIRDVRDGKPYAGEQFAVGTLSIFEEGHDIHRKWQGWLREMGVLEGRWDCLDCGRRGVDFGTDPLSCTKCDSVTGLTYGEVPLDAEKELLICGHADGKVGRRLIEIKSIGKGTVRMDEPELLKKHTHATVNGKNLVDLDGLWADLQRPLKPHVKQANVYLKIAQLMGIDVDEMVFLYEFKPNQQTKSFTIKISPRVIEPLLAKAESVADALHGGPVPPRAFDKSDKKPCSSCSWATECWKGSDADDSTQPQRGRRRRGEAAGAEGRASAGKPVRPRGTRRRATADPEGRNRPGRRRADAPVRRDVSVGELPQREALPSSGSRKVRRKRAGDPPSSGSPR</sequence>
<dbReference type="InterPro" id="IPR011604">
    <property type="entry name" value="PDDEXK-like_dom_sf"/>
</dbReference>
<gene>
    <name evidence="2" type="ORF">J2S55_009761</name>
</gene>
<name>A0ABT9RMB3_9ACTN</name>
<dbReference type="EMBL" id="JAUSRB010000004">
    <property type="protein sequence ID" value="MDP9870423.1"/>
    <property type="molecule type" value="Genomic_DNA"/>
</dbReference>
<feature type="compositionally biased region" description="Basic and acidic residues" evidence="1">
    <location>
        <begin position="322"/>
        <end position="346"/>
    </location>
</feature>
<reference evidence="2 3" key="1">
    <citation type="submission" date="2023-07" db="EMBL/GenBank/DDBJ databases">
        <title>Sequencing the genomes of 1000 actinobacteria strains.</title>
        <authorList>
            <person name="Klenk H.-P."/>
        </authorList>
    </citation>
    <scope>NUCLEOTIDE SEQUENCE [LARGE SCALE GENOMIC DNA]</scope>
    <source>
        <strain evidence="2 3">DSM 44109</strain>
    </source>
</reference>
<evidence type="ECO:0000256" key="1">
    <source>
        <dbReference type="SAM" id="MobiDB-lite"/>
    </source>
</evidence>
<comment type="caution">
    <text evidence="2">The sequence shown here is derived from an EMBL/GenBank/DDBJ whole genome shotgun (WGS) entry which is preliminary data.</text>
</comment>
<feature type="compositionally biased region" description="Low complexity" evidence="1">
    <location>
        <begin position="300"/>
        <end position="310"/>
    </location>
</feature>
<proteinExistence type="predicted"/>